<gene>
    <name evidence="1" type="ORF">CY34DRAFT_804186</name>
</gene>
<dbReference type="EMBL" id="KN835221">
    <property type="protein sequence ID" value="KIK43102.1"/>
    <property type="molecule type" value="Genomic_DNA"/>
</dbReference>
<dbReference type="Proteomes" id="UP000054485">
    <property type="component" value="Unassembled WGS sequence"/>
</dbReference>
<protein>
    <submittedName>
        <fullName evidence="1">Uncharacterized protein</fullName>
    </submittedName>
</protein>
<keyword evidence="2" id="KW-1185">Reference proteome</keyword>
<evidence type="ECO:0000313" key="1">
    <source>
        <dbReference type="EMBL" id="KIK43102.1"/>
    </source>
</evidence>
<organism evidence="1 2">
    <name type="scientific">Suillus luteus UH-Slu-Lm8-n1</name>
    <dbReference type="NCBI Taxonomy" id="930992"/>
    <lineage>
        <taxon>Eukaryota</taxon>
        <taxon>Fungi</taxon>
        <taxon>Dikarya</taxon>
        <taxon>Basidiomycota</taxon>
        <taxon>Agaricomycotina</taxon>
        <taxon>Agaricomycetes</taxon>
        <taxon>Agaricomycetidae</taxon>
        <taxon>Boletales</taxon>
        <taxon>Suillineae</taxon>
        <taxon>Suillaceae</taxon>
        <taxon>Suillus</taxon>
    </lineage>
</organism>
<proteinExistence type="predicted"/>
<evidence type="ECO:0000313" key="2">
    <source>
        <dbReference type="Proteomes" id="UP000054485"/>
    </source>
</evidence>
<dbReference type="HOGENOM" id="CLU_2759525_0_0_1"/>
<dbReference type="AlphaFoldDB" id="A0A0D0B9T1"/>
<reference evidence="1 2" key="1">
    <citation type="submission" date="2014-04" db="EMBL/GenBank/DDBJ databases">
        <authorList>
            <consortium name="DOE Joint Genome Institute"/>
            <person name="Kuo A."/>
            <person name="Ruytinx J."/>
            <person name="Rineau F."/>
            <person name="Colpaert J."/>
            <person name="Kohler A."/>
            <person name="Nagy L.G."/>
            <person name="Floudas D."/>
            <person name="Copeland A."/>
            <person name="Barry K.W."/>
            <person name="Cichocki N."/>
            <person name="Veneault-Fourrey C."/>
            <person name="LaButti K."/>
            <person name="Lindquist E.A."/>
            <person name="Lipzen A."/>
            <person name="Lundell T."/>
            <person name="Morin E."/>
            <person name="Murat C."/>
            <person name="Sun H."/>
            <person name="Tunlid A."/>
            <person name="Henrissat B."/>
            <person name="Grigoriev I.V."/>
            <person name="Hibbett D.S."/>
            <person name="Martin F."/>
            <person name="Nordberg H.P."/>
            <person name="Cantor M.N."/>
            <person name="Hua S.X."/>
        </authorList>
    </citation>
    <scope>NUCLEOTIDE SEQUENCE [LARGE SCALE GENOMIC DNA]</scope>
    <source>
        <strain evidence="1 2">UH-Slu-Lm8-n1</strain>
    </source>
</reference>
<dbReference type="InParanoid" id="A0A0D0B9T1"/>
<sequence length="70" mass="7417">MTLNASLTIIKGVIDRAANCEFGYGLGARDEVELLASDSVCGDGLLPRVFEESFKDDGCDPLPLQPKASS</sequence>
<reference evidence="2" key="2">
    <citation type="submission" date="2015-01" db="EMBL/GenBank/DDBJ databases">
        <title>Evolutionary Origins and Diversification of the Mycorrhizal Mutualists.</title>
        <authorList>
            <consortium name="DOE Joint Genome Institute"/>
            <consortium name="Mycorrhizal Genomics Consortium"/>
            <person name="Kohler A."/>
            <person name="Kuo A."/>
            <person name="Nagy L.G."/>
            <person name="Floudas D."/>
            <person name="Copeland A."/>
            <person name="Barry K.W."/>
            <person name="Cichocki N."/>
            <person name="Veneault-Fourrey C."/>
            <person name="LaButti K."/>
            <person name="Lindquist E.A."/>
            <person name="Lipzen A."/>
            <person name="Lundell T."/>
            <person name="Morin E."/>
            <person name="Murat C."/>
            <person name="Riley R."/>
            <person name="Ohm R."/>
            <person name="Sun H."/>
            <person name="Tunlid A."/>
            <person name="Henrissat B."/>
            <person name="Grigoriev I.V."/>
            <person name="Hibbett D.S."/>
            <person name="Martin F."/>
        </authorList>
    </citation>
    <scope>NUCLEOTIDE SEQUENCE [LARGE SCALE GENOMIC DNA]</scope>
    <source>
        <strain evidence="2">UH-Slu-Lm8-n1</strain>
    </source>
</reference>
<name>A0A0D0B9T1_9AGAM</name>
<accession>A0A0D0B9T1</accession>